<dbReference type="EC" id="2.1.1.63" evidence="9"/>
<evidence type="ECO:0000313" key="12">
    <source>
        <dbReference type="EMBL" id="GLY80680.1"/>
    </source>
</evidence>
<dbReference type="PANTHER" id="PTHR10815">
    <property type="entry name" value="METHYLATED-DNA--PROTEIN-CYSTEINE METHYLTRANSFERASE"/>
    <property type="match status" value="1"/>
</dbReference>
<evidence type="ECO:0000256" key="5">
    <source>
        <dbReference type="ARBA" id="ARBA00022679"/>
    </source>
</evidence>
<dbReference type="NCBIfam" id="TIGR00589">
    <property type="entry name" value="ogt"/>
    <property type="match status" value="1"/>
</dbReference>
<dbReference type="FunFam" id="1.10.10.10:FF:000214">
    <property type="entry name" value="Methylated-DNA--protein-cysteine methyltransferase"/>
    <property type="match status" value="1"/>
</dbReference>
<comment type="function">
    <text evidence="9">Involved in the cellular defense against the biological effects of O6-methylguanine (O6-MeG) and O4-methylthymine (O4-MeT) in DNA. Repairs the methylated nucleobase in DNA by stoichiometrically transferring the methyl group to a cysteine residue in the enzyme. This is a suicide reaction: the enzyme is irreversibly inactivated.</text>
</comment>
<feature type="domain" description="Methylated-DNA-[protein]-cysteine S-methyltransferase DNA binding" evidence="10">
    <location>
        <begin position="124"/>
        <end position="202"/>
    </location>
</feature>
<dbReference type="Gene3D" id="1.10.10.10">
    <property type="entry name" value="Winged helix-like DNA-binding domain superfamily/Winged helix DNA-binding domain"/>
    <property type="match status" value="1"/>
</dbReference>
<dbReference type="PANTHER" id="PTHR10815:SF5">
    <property type="entry name" value="METHYLATED-DNA--PROTEIN-CYSTEINE METHYLTRANSFERASE"/>
    <property type="match status" value="1"/>
</dbReference>
<keyword evidence="6 9" id="KW-0227">DNA damage</keyword>
<proteinExistence type="inferred from homology"/>
<dbReference type="GO" id="GO:0003908">
    <property type="term" value="F:methylated-DNA-[protein]-cysteine S-methyltransferase activity"/>
    <property type="evidence" value="ECO:0007669"/>
    <property type="project" value="UniProtKB-UniRule"/>
</dbReference>
<dbReference type="PROSITE" id="PS00374">
    <property type="entry name" value="MGMT"/>
    <property type="match status" value="1"/>
</dbReference>
<evidence type="ECO:0000256" key="3">
    <source>
        <dbReference type="ARBA" id="ARBA00022490"/>
    </source>
</evidence>
<dbReference type="EMBL" id="BSTJ01000015">
    <property type="protein sequence ID" value="GLY80680.1"/>
    <property type="molecule type" value="Genomic_DNA"/>
</dbReference>
<dbReference type="InterPro" id="IPR001497">
    <property type="entry name" value="MethylDNA_cys_MeTrfase_AS"/>
</dbReference>
<comment type="catalytic activity">
    <reaction evidence="1 9">
        <text>a 4-O-methyl-thymidine in DNA + L-cysteinyl-[protein] = a thymidine in DNA + S-methyl-L-cysteinyl-[protein]</text>
        <dbReference type="Rhea" id="RHEA:53428"/>
        <dbReference type="Rhea" id="RHEA-COMP:10131"/>
        <dbReference type="Rhea" id="RHEA-COMP:10132"/>
        <dbReference type="Rhea" id="RHEA-COMP:13555"/>
        <dbReference type="Rhea" id="RHEA-COMP:13556"/>
        <dbReference type="ChEBI" id="CHEBI:29950"/>
        <dbReference type="ChEBI" id="CHEBI:82612"/>
        <dbReference type="ChEBI" id="CHEBI:137386"/>
        <dbReference type="ChEBI" id="CHEBI:137387"/>
        <dbReference type="EC" id="2.1.1.63"/>
    </reaction>
</comment>
<evidence type="ECO:0000256" key="9">
    <source>
        <dbReference type="HAMAP-Rule" id="MF_00772"/>
    </source>
</evidence>
<evidence type="ECO:0000256" key="7">
    <source>
        <dbReference type="ARBA" id="ARBA00023204"/>
    </source>
</evidence>
<dbReference type="GO" id="GO:0005737">
    <property type="term" value="C:cytoplasm"/>
    <property type="evidence" value="ECO:0007669"/>
    <property type="project" value="UniProtKB-SubCell"/>
</dbReference>
<reference evidence="12" key="1">
    <citation type="submission" date="2023-03" db="EMBL/GenBank/DDBJ databases">
        <title>Actinoallomurus iriomotensis NBRC 103681.</title>
        <authorList>
            <person name="Ichikawa N."/>
            <person name="Sato H."/>
            <person name="Tonouchi N."/>
        </authorList>
    </citation>
    <scope>NUCLEOTIDE SEQUENCE</scope>
    <source>
        <strain evidence="12">NBRC 103681</strain>
    </source>
</reference>
<comment type="subcellular location">
    <subcellularLocation>
        <location evidence="9">Cytoplasm</location>
    </subcellularLocation>
</comment>
<dbReference type="GO" id="GO:0006307">
    <property type="term" value="P:DNA alkylation repair"/>
    <property type="evidence" value="ECO:0007669"/>
    <property type="project" value="UniProtKB-UniRule"/>
</dbReference>
<dbReference type="GO" id="GO:0032259">
    <property type="term" value="P:methylation"/>
    <property type="evidence" value="ECO:0007669"/>
    <property type="project" value="UniProtKB-KW"/>
</dbReference>
<name>A0A9W6RVJ0_9ACTN</name>
<evidence type="ECO:0000313" key="13">
    <source>
        <dbReference type="Proteomes" id="UP001165135"/>
    </source>
</evidence>
<dbReference type="RefSeq" id="WP_285633926.1">
    <property type="nucleotide sequence ID" value="NZ_BSTJ01000015.1"/>
</dbReference>
<dbReference type="Proteomes" id="UP001165135">
    <property type="component" value="Unassembled WGS sequence"/>
</dbReference>
<evidence type="ECO:0000259" key="10">
    <source>
        <dbReference type="Pfam" id="PF01035"/>
    </source>
</evidence>
<sequence>MNTAQDPQHLLAALPADDEPALARLHDRLADRAEREGILDVAYRTLDTPVGSLLIAATARGLVRVAFAVQDHDAALRLLADQVSPRVLHAPVRLDAASRQIEEYFTGRRTGFDLPLDWRLSRGFRRDVLSHLPDIGYGRTETYAQVAAATGRPRAVRAVGTACATNPLPIVVPCHRVVRSDGTPGGYAGGPEAKRTLLALETG</sequence>
<keyword evidence="5 9" id="KW-0808">Transferase</keyword>
<dbReference type="InterPro" id="IPR036631">
    <property type="entry name" value="MGMT_N_sf"/>
</dbReference>
<protein>
    <recommendedName>
        <fullName evidence="9">Methylated-DNA--protein-cysteine methyltransferase</fullName>
        <ecNumber evidence="9">2.1.1.63</ecNumber>
    </recommendedName>
    <alternativeName>
        <fullName evidence="9">6-O-methylguanine-DNA methyltransferase</fullName>
        <shortName evidence="9">MGMT</shortName>
    </alternativeName>
    <alternativeName>
        <fullName evidence="9">O-6-methylguanine-DNA-alkyltransferase</fullName>
    </alternativeName>
</protein>
<evidence type="ECO:0000256" key="6">
    <source>
        <dbReference type="ARBA" id="ARBA00022763"/>
    </source>
</evidence>
<evidence type="ECO:0000256" key="2">
    <source>
        <dbReference type="ARBA" id="ARBA00008711"/>
    </source>
</evidence>
<comment type="caution">
    <text evidence="12">The sequence shown here is derived from an EMBL/GenBank/DDBJ whole genome shotgun (WGS) entry which is preliminary data.</text>
</comment>
<keyword evidence="3 9" id="KW-0963">Cytoplasm</keyword>
<dbReference type="HAMAP" id="MF_00772">
    <property type="entry name" value="OGT"/>
    <property type="match status" value="1"/>
</dbReference>
<dbReference type="SUPFAM" id="SSF46767">
    <property type="entry name" value="Methylated DNA-protein cysteine methyltransferase, C-terminal domain"/>
    <property type="match status" value="1"/>
</dbReference>
<gene>
    <name evidence="12" type="primary">ogt</name>
    <name evidence="12" type="ORF">Airi01_089470</name>
</gene>
<comment type="catalytic activity">
    <reaction evidence="8 9">
        <text>a 6-O-methyl-2'-deoxyguanosine in DNA + L-cysteinyl-[protein] = S-methyl-L-cysteinyl-[protein] + a 2'-deoxyguanosine in DNA</text>
        <dbReference type="Rhea" id="RHEA:24000"/>
        <dbReference type="Rhea" id="RHEA-COMP:10131"/>
        <dbReference type="Rhea" id="RHEA-COMP:10132"/>
        <dbReference type="Rhea" id="RHEA-COMP:11367"/>
        <dbReference type="Rhea" id="RHEA-COMP:11368"/>
        <dbReference type="ChEBI" id="CHEBI:29950"/>
        <dbReference type="ChEBI" id="CHEBI:82612"/>
        <dbReference type="ChEBI" id="CHEBI:85445"/>
        <dbReference type="ChEBI" id="CHEBI:85448"/>
        <dbReference type="EC" id="2.1.1.63"/>
    </reaction>
</comment>
<dbReference type="Pfam" id="PF02870">
    <property type="entry name" value="Methyltransf_1N"/>
    <property type="match status" value="1"/>
</dbReference>
<evidence type="ECO:0000256" key="4">
    <source>
        <dbReference type="ARBA" id="ARBA00022603"/>
    </source>
</evidence>
<dbReference type="InterPro" id="IPR014048">
    <property type="entry name" value="MethylDNA_cys_MeTrfase_DNA-bd"/>
</dbReference>
<dbReference type="SUPFAM" id="SSF53155">
    <property type="entry name" value="Methylated DNA-protein cysteine methyltransferase domain"/>
    <property type="match status" value="1"/>
</dbReference>
<evidence type="ECO:0000256" key="1">
    <source>
        <dbReference type="ARBA" id="ARBA00001286"/>
    </source>
</evidence>
<dbReference type="Pfam" id="PF01035">
    <property type="entry name" value="DNA_binding_1"/>
    <property type="match status" value="1"/>
</dbReference>
<comment type="miscellaneous">
    <text evidence="9">This enzyme catalyzes only one turnover and therefore is not strictly catalytic. According to one definition, an enzyme is a biocatalyst that acts repeatedly and over many reaction cycles.</text>
</comment>
<dbReference type="Gene3D" id="3.30.160.70">
    <property type="entry name" value="Methylated DNA-protein cysteine methyltransferase domain"/>
    <property type="match status" value="1"/>
</dbReference>
<dbReference type="InterPro" id="IPR008332">
    <property type="entry name" value="MethylG_MeTrfase_N"/>
</dbReference>
<evidence type="ECO:0000259" key="11">
    <source>
        <dbReference type="Pfam" id="PF02870"/>
    </source>
</evidence>
<organism evidence="12 13">
    <name type="scientific">Actinoallomurus iriomotensis</name>
    <dbReference type="NCBI Taxonomy" id="478107"/>
    <lineage>
        <taxon>Bacteria</taxon>
        <taxon>Bacillati</taxon>
        <taxon>Actinomycetota</taxon>
        <taxon>Actinomycetes</taxon>
        <taxon>Streptosporangiales</taxon>
        <taxon>Thermomonosporaceae</taxon>
        <taxon>Actinoallomurus</taxon>
    </lineage>
</organism>
<dbReference type="InterPro" id="IPR036388">
    <property type="entry name" value="WH-like_DNA-bd_sf"/>
</dbReference>
<evidence type="ECO:0000256" key="8">
    <source>
        <dbReference type="ARBA" id="ARBA00049348"/>
    </source>
</evidence>
<dbReference type="AlphaFoldDB" id="A0A9W6RVJ0"/>
<feature type="active site" description="Nucleophile; methyl group acceptor" evidence="9">
    <location>
        <position position="174"/>
    </location>
</feature>
<accession>A0A9W6RVJ0</accession>
<keyword evidence="4 9" id="KW-0489">Methyltransferase</keyword>
<keyword evidence="7 9" id="KW-0234">DNA repair</keyword>
<comment type="similarity">
    <text evidence="2 9">Belongs to the MGMT family.</text>
</comment>
<dbReference type="InterPro" id="IPR023546">
    <property type="entry name" value="MGMT"/>
</dbReference>
<feature type="domain" description="Methylguanine DNA methyltransferase ribonuclease-like" evidence="11">
    <location>
        <begin position="42"/>
        <end position="117"/>
    </location>
</feature>
<dbReference type="CDD" id="cd06445">
    <property type="entry name" value="ATase"/>
    <property type="match status" value="1"/>
</dbReference>
<dbReference type="InterPro" id="IPR036217">
    <property type="entry name" value="MethylDNA_cys_MeTrfase_DNAb"/>
</dbReference>